<accession>A0A7D6E7S4</accession>
<gene>
    <name evidence="1" type="ORF">H0P51_07230</name>
</gene>
<dbReference type="EMBL" id="CP059165">
    <property type="protein sequence ID" value="QLL08703.1"/>
    <property type="molecule type" value="Genomic_DNA"/>
</dbReference>
<protein>
    <submittedName>
        <fullName evidence="1">Uncharacterized protein</fullName>
    </submittedName>
</protein>
<dbReference type="AlphaFoldDB" id="A0A7D6E7S4"/>
<proteinExistence type="predicted"/>
<evidence type="ECO:0000313" key="1">
    <source>
        <dbReference type="EMBL" id="QLL08703.1"/>
    </source>
</evidence>
<organism evidence="1 2">
    <name type="scientific">Mycobacterium vicinigordonae</name>
    <dbReference type="NCBI Taxonomy" id="1719132"/>
    <lineage>
        <taxon>Bacteria</taxon>
        <taxon>Bacillati</taxon>
        <taxon>Actinomycetota</taxon>
        <taxon>Actinomycetes</taxon>
        <taxon>Mycobacteriales</taxon>
        <taxon>Mycobacteriaceae</taxon>
        <taxon>Mycobacterium</taxon>
    </lineage>
</organism>
<reference evidence="1" key="2">
    <citation type="submission" date="2020-07" db="EMBL/GenBank/DDBJ databases">
        <authorList>
            <person name="Yu X."/>
        </authorList>
    </citation>
    <scope>NUCLEOTIDE SEQUENCE [LARGE SCALE GENOMIC DNA]</scope>
    <source>
        <strain evidence="1">24T</strain>
    </source>
</reference>
<sequence length="71" mass="7949">MDLISLPDELLLTAAGYLTHSVVHEVAPIGPNGFMRPIRHERDTQRVDTASTDAILSPYEYAVRSPERNFP</sequence>
<dbReference type="RefSeq" id="WP_180917288.1">
    <property type="nucleotide sequence ID" value="NZ_CP059165.1"/>
</dbReference>
<dbReference type="KEGG" id="mgor:H0P51_07230"/>
<reference evidence="1" key="1">
    <citation type="submission" date="2020-07" db="EMBL/GenBank/DDBJ databases">
        <title>Description of Mycobacterium gordonae subsp. intergordonae subsp.nov. and Mycobacterium gordonae subsp. gordonae subsp. nov.</title>
        <authorList>
            <person name="Huang H."/>
        </authorList>
    </citation>
    <scope>NUCLEOTIDE SEQUENCE [LARGE SCALE GENOMIC DNA]</scope>
    <source>
        <strain evidence="1">24T</strain>
    </source>
</reference>
<dbReference type="Proteomes" id="UP000510682">
    <property type="component" value="Chromosome"/>
</dbReference>
<name>A0A7D6E7S4_9MYCO</name>
<evidence type="ECO:0000313" key="2">
    <source>
        <dbReference type="Proteomes" id="UP000510682"/>
    </source>
</evidence>
<keyword evidence="2" id="KW-1185">Reference proteome</keyword>